<dbReference type="RefSeq" id="XP_056689378.1">
    <property type="nucleotide sequence ID" value="XM_056833400.1"/>
</dbReference>
<feature type="region of interest" description="Disordered" evidence="1">
    <location>
        <begin position="255"/>
        <end position="279"/>
    </location>
</feature>
<evidence type="ECO:0000313" key="2">
    <source>
        <dbReference type="Proteomes" id="UP000813463"/>
    </source>
</evidence>
<dbReference type="InterPro" id="IPR004252">
    <property type="entry name" value="Probable_transposase_24"/>
</dbReference>
<gene>
    <name evidence="3" type="primary">LOC130464043</name>
</gene>
<keyword evidence="2" id="KW-1185">Reference proteome</keyword>
<proteinExistence type="predicted"/>
<organism evidence="2 3">
    <name type="scientific">Spinacia oleracea</name>
    <name type="common">Spinach</name>
    <dbReference type="NCBI Taxonomy" id="3562"/>
    <lineage>
        <taxon>Eukaryota</taxon>
        <taxon>Viridiplantae</taxon>
        <taxon>Streptophyta</taxon>
        <taxon>Embryophyta</taxon>
        <taxon>Tracheophyta</taxon>
        <taxon>Spermatophyta</taxon>
        <taxon>Magnoliopsida</taxon>
        <taxon>eudicotyledons</taxon>
        <taxon>Gunneridae</taxon>
        <taxon>Pentapetalae</taxon>
        <taxon>Caryophyllales</taxon>
        <taxon>Chenopodiaceae</taxon>
        <taxon>Chenopodioideae</taxon>
        <taxon>Anserineae</taxon>
        <taxon>Spinacia</taxon>
    </lineage>
</organism>
<name>A0ABM3R177_SPIOL</name>
<dbReference type="Proteomes" id="UP000813463">
    <property type="component" value="Chromosome 6"/>
</dbReference>
<reference evidence="3" key="2">
    <citation type="submission" date="2025-08" db="UniProtKB">
        <authorList>
            <consortium name="RefSeq"/>
        </authorList>
    </citation>
    <scope>IDENTIFICATION</scope>
    <source>
        <tissue evidence="3">Leaf</tissue>
    </source>
</reference>
<reference evidence="2" key="1">
    <citation type="journal article" date="2021" name="Nat. Commun.">
        <title>Genomic analyses provide insights into spinach domestication and the genetic basis of agronomic traits.</title>
        <authorList>
            <person name="Cai X."/>
            <person name="Sun X."/>
            <person name="Xu C."/>
            <person name="Sun H."/>
            <person name="Wang X."/>
            <person name="Ge C."/>
            <person name="Zhang Z."/>
            <person name="Wang Q."/>
            <person name="Fei Z."/>
            <person name="Jiao C."/>
            <person name="Wang Q."/>
        </authorList>
    </citation>
    <scope>NUCLEOTIDE SEQUENCE [LARGE SCALE GENOMIC DNA]</scope>
    <source>
        <strain evidence="2">cv. Varoflay</strain>
    </source>
</reference>
<dbReference type="PANTHER" id="PTHR33144:SF35">
    <property type="entry name" value="TRANSPOSASE, PTTA_EN_SPM, PLANT-RELATED"/>
    <property type="match status" value="1"/>
</dbReference>
<protein>
    <submittedName>
        <fullName evidence="3">Uncharacterized protein isoform X1</fullName>
    </submittedName>
</protein>
<evidence type="ECO:0000256" key="1">
    <source>
        <dbReference type="SAM" id="MobiDB-lite"/>
    </source>
</evidence>
<evidence type="ECO:0000313" key="3">
    <source>
        <dbReference type="RefSeq" id="XP_056689378.1"/>
    </source>
</evidence>
<dbReference type="Pfam" id="PF03004">
    <property type="entry name" value="Transposase_24"/>
    <property type="match status" value="1"/>
</dbReference>
<feature type="compositionally biased region" description="Basic residues" evidence="1">
    <location>
        <begin position="268"/>
        <end position="279"/>
    </location>
</feature>
<accession>A0ABM3R177</accession>
<dbReference type="PANTHER" id="PTHR33144">
    <property type="entry name" value="OS10G0409366 PROTEIN-RELATED"/>
    <property type="match status" value="1"/>
</dbReference>
<sequence length="303" mass="35560">MIQENEIESPFSHKVAYECENTSTSANEQGLEIEPQLRHDENVVMDGRSEALSEKGFLAITTEIPKEAPTMKKRRGPTKLVKVHARTMDERPYLILNKFGQPVGPTDEIVEEFTRFLGTLAKDSELAPLNFVNWPSLPTHDKIWDYVQETYLVPEEGRKWVMETVNYAWRIHKCKMKQKYYYAFDTDEERLEKPPETMPKTHFEDLLNYWNLTTTKEESETNKRNRQMLEDMHTMGPKSYALLRHKFASIFRQEDPNKQEPSQAKVYKASRSRNPKKTYKTSFKKTKDNIVSLSYYILTSLNS</sequence>
<dbReference type="GeneID" id="130464043"/>